<accession>A0ABQ6JFJ8</accession>
<feature type="chain" id="PRO_5046929431" description="Calcineurin-like phosphoesterase domain-containing protein" evidence="3">
    <location>
        <begin position="30"/>
        <end position="575"/>
    </location>
</feature>
<dbReference type="SUPFAM" id="SSF56300">
    <property type="entry name" value="Metallo-dependent phosphatases"/>
    <property type="match status" value="1"/>
</dbReference>
<evidence type="ECO:0000256" key="3">
    <source>
        <dbReference type="SAM" id="SignalP"/>
    </source>
</evidence>
<evidence type="ECO:0000313" key="5">
    <source>
        <dbReference type="EMBL" id="GMA86184.1"/>
    </source>
</evidence>
<dbReference type="InterPro" id="IPR004843">
    <property type="entry name" value="Calcineurin-like_PHP"/>
</dbReference>
<dbReference type="InterPro" id="IPR029052">
    <property type="entry name" value="Metallo-depent_PP-like"/>
</dbReference>
<feature type="domain" description="Calcineurin-like phosphoesterase" evidence="4">
    <location>
        <begin position="51"/>
        <end position="230"/>
    </location>
</feature>
<feature type="signal peptide" evidence="3">
    <location>
        <begin position="1"/>
        <end position="29"/>
    </location>
</feature>
<evidence type="ECO:0000313" key="6">
    <source>
        <dbReference type="Proteomes" id="UP001157017"/>
    </source>
</evidence>
<proteinExistence type="predicted"/>
<name>A0ABQ6JFJ8_9ACTN</name>
<feature type="compositionally biased region" description="Basic residues" evidence="2">
    <location>
        <begin position="311"/>
        <end position="321"/>
    </location>
</feature>
<reference evidence="6" key="1">
    <citation type="journal article" date="2019" name="Int. J. Syst. Evol. Microbiol.">
        <title>The Global Catalogue of Microorganisms (GCM) 10K type strain sequencing project: providing services to taxonomists for standard genome sequencing and annotation.</title>
        <authorList>
            <consortium name="The Broad Institute Genomics Platform"/>
            <consortium name="The Broad Institute Genome Sequencing Center for Infectious Disease"/>
            <person name="Wu L."/>
            <person name="Ma J."/>
        </authorList>
    </citation>
    <scope>NUCLEOTIDE SEQUENCE [LARGE SCALE GENOMIC DNA]</scope>
    <source>
        <strain evidence="6">NBRC 108730</strain>
    </source>
</reference>
<dbReference type="InterPro" id="IPR039331">
    <property type="entry name" value="PAPs-like"/>
</dbReference>
<protein>
    <recommendedName>
        <fullName evidence="4">Calcineurin-like phosphoesterase domain-containing protein</fullName>
    </recommendedName>
</protein>
<feature type="region of interest" description="Disordered" evidence="2">
    <location>
        <begin position="297"/>
        <end position="355"/>
    </location>
</feature>
<feature type="region of interest" description="Disordered" evidence="2">
    <location>
        <begin position="397"/>
        <end position="430"/>
    </location>
</feature>
<dbReference type="Gene3D" id="3.60.21.10">
    <property type="match status" value="1"/>
</dbReference>
<feature type="compositionally biased region" description="Basic residues" evidence="2">
    <location>
        <begin position="346"/>
        <end position="355"/>
    </location>
</feature>
<gene>
    <name evidence="5" type="ORF">GCM10025868_14340</name>
</gene>
<dbReference type="Proteomes" id="UP001157017">
    <property type="component" value="Unassembled WGS sequence"/>
</dbReference>
<evidence type="ECO:0000256" key="1">
    <source>
        <dbReference type="ARBA" id="ARBA00022729"/>
    </source>
</evidence>
<organism evidence="5 6">
    <name type="scientific">Angustibacter aerolatus</name>
    <dbReference type="NCBI Taxonomy" id="1162965"/>
    <lineage>
        <taxon>Bacteria</taxon>
        <taxon>Bacillati</taxon>
        <taxon>Actinomycetota</taxon>
        <taxon>Actinomycetes</taxon>
        <taxon>Kineosporiales</taxon>
        <taxon>Kineosporiaceae</taxon>
    </lineage>
</organism>
<dbReference type="EMBL" id="BSUZ01000001">
    <property type="protein sequence ID" value="GMA86184.1"/>
    <property type="molecule type" value="Genomic_DNA"/>
</dbReference>
<sequence length="575" mass="60689">MSRRRTGVVAGALAVLAALVLSPAPSARSATPPPVHFTAAGDYGNGSNSALVLNGIAAQQPELDLALGDLSYAATGTEQAYCDFVTSRLGAGFPFEVVSGNHESNGLNGNVNDFTACLPNQPARSRRHLRAAVVRRLPEGEPDGALRDDLAGVAFPDGTWSYAAGTPRYQWTSDVIDAARAAGIPWVVVGMHKPCVSTGQYGCEGSVRDVTDLLLRKRVDLVLNGHEHIYQRTKQARLGTGCSTLATGTVDTDCIADAGDQLRKGAGTVVATVGTGGVMMRDVNPADTEAGYFAQARGGQHRSQPRVPRRDGRRRHPHRTLRPGDRRLHRPVLDHQRRRTAEHAAGRRHRPAGLQRPHLHLRRPRVERRRRHDRLVGLAARRRQHGHRVDHHARVRLGRHLPGDADGHRRRRRDGLGDPLGDGHQRRAAPIAADDFTRTLSSGWGTATTGGGWTITGGSSVASVSGGVGRLVMATAGSGPAAFLQSVSSSATDTAVTLSTDKAATAANGISLSVVGRRITSAGATAASLRLHTDGTVRVSLERATSAGAETAVVPATLVPGLVVAPGDPCASACR</sequence>
<evidence type="ECO:0000256" key="2">
    <source>
        <dbReference type="SAM" id="MobiDB-lite"/>
    </source>
</evidence>
<dbReference type="PANTHER" id="PTHR22953">
    <property type="entry name" value="ACID PHOSPHATASE RELATED"/>
    <property type="match status" value="1"/>
</dbReference>
<keyword evidence="6" id="KW-1185">Reference proteome</keyword>
<dbReference type="Pfam" id="PF00149">
    <property type="entry name" value="Metallophos"/>
    <property type="match status" value="1"/>
</dbReference>
<dbReference type="PANTHER" id="PTHR22953:SF153">
    <property type="entry name" value="PURPLE ACID PHOSPHATASE"/>
    <property type="match status" value="1"/>
</dbReference>
<keyword evidence="1 3" id="KW-0732">Signal</keyword>
<feature type="compositionally biased region" description="Basic and acidic residues" evidence="2">
    <location>
        <begin position="322"/>
        <end position="345"/>
    </location>
</feature>
<comment type="caution">
    <text evidence="5">The sequence shown here is derived from an EMBL/GenBank/DDBJ whole genome shotgun (WGS) entry which is preliminary data.</text>
</comment>
<evidence type="ECO:0000259" key="4">
    <source>
        <dbReference type="Pfam" id="PF00149"/>
    </source>
</evidence>